<evidence type="ECO:0000313" key="11">
    <source>
        <dbReference type="Ensembl" id="ENSCINP00000027562.2"/>
    </source>
</evidence>
<dbReference type="PANTHER" id="PTHR11214">
    <property type="entry name" value="BETA-1,3-N-ACETYLGLUCOSAMINYLTRANSFERASE"/>
    <property type="match status" value="1"/>
</dbReference>
<accession>F6ZJU8</accession>
<keyword evidence="5 10" id="KW-0812">Transmembrane</keyword>
<dbReference type="InParanoid" id="F6ZJU8"/>
<dbReference type="OMA" id="NYVRYRT"/>
<keyword evidence="7 10" id="KW-1133">Transmembrane helix</keyword>
<gene>
    <name evidence="11" type="primary">LOC100179189</name>
</gene>
<comment type="similarity">
    <text evidence="2 10">Belongs to the glycosyltransferase 31 family.</text>
</comment>
<evidence type="ECO:0000256" key="9">
    <source>
        <dbReference type="ARBA" id="ARBA00023136"/>
    </source>
</evidence>
<keyword evidence="9 10" id="KW-0472">Membrane</keyword>
<feature type="transmembrane region" description="Helical" evidence="10">
    <location>
        <begin position="12"/>
        <end position="32"/>
    </location>
</feature>
<reference evidence="12" key="1">
    <citation type="journal article" date="2002" name="Science">
        <title>The draft genome of Ciona intestinalis: insights into chordate and vertebrate origins.</title>
        <authorList>
            <person name="Dehal P."/>
            <person name="Satou Y."/>
            <person name="Campbell R.K."/>
            <person name="Chapman J."/>
            <person name="Degnan B."/>
            <person name="De Tomaso A."/>
            <person name="Davidson B."/>
            <person name="Di Gregorio A."/>
            <person name="Gelpke M."/>
            <person name="Goodstein D.M."/>
            <person name="Harafuji N."/>
            <person name="Hastings K.E."/>
            <person name="Ho I."/>
            <person name="Hotta K."/>
            <person name="Huang W."/>
            <person name="Kawashima T."/>
            <person name="Lemaire P."/>
            <person name="Martinez D."/>
            <person name="Meinertzhagen I.A."/>
            <person name="Necula S."/>
            <person name="Nonaka M."/>
            <person name="Putnam N."/>
            <person name="Rash S."/>
            <person name="Saiga H."/>
            <person name="Satake M."/>
            <person name="Terry A."/>
            <person name="Yamada L."/>
            <person name="Wang H.G."/>
            <person name="Awazu S."/>
            <person name="Azumi K."/>
            <person name="Boore J."/>
            <person name="Branno M."/>
            <person name="Chin-Bow S."/>
            <person name="DeSantis R."/>
            <person name="Doyle S."/>
            <person name="Francino P."/>
            <person name="Keys D.N."/>
            <person name="Haga S."/>
            <person name="Hayashi H."/>
            <person name="Hino K."/>
            <person name="Imai K.S."/>
            <person name="Inaba K."/>
            <person name="Kano S."/>
            <person name="Kobayashi K."/>
            <person name="Kobayashi M."/>
            <person name="Lee B.I."/>
            <person name="Makabe K.W."/>
            <person name="Manohar C."/>
            <person name="Matassi G."/>
            <person name="Medina M."/>
            <person name="Mochizuki Y."/>
            <person name="Mount S."/>
            <person name="Morishita T."/>
            <person name="Miura S."/>
            <person name="Nakayama A."/>
            <person name="Nishizaka S."/>
            <person name="Nomoto H."/>
            <person name="Ohta F."/>
            <person name="Oishi K."/>
            <person name="Rigoutsos I."/>
            <person name="Sano M."/>
            <person name="Sasaki A."/>
            <person name="Sasakura Y."/>
            <person name="Shoguchi E."/>
            <person name="Shin-i T."/>
            <person name="Spagnuolo A."/>
            <person name="Stainier D."/>
            <person name="Suzuki M.M."/>
            <person name="Tassy O."/>
            <person name="Takatori N."/>
            <person name="Tokuoka M."/>
            <person name="Yagi K."/>
            <person name="Yoshizaki F."/>
            <person name="Wada S."/>
            <person name="Zhang C."/>
            <person name="Hyatt P.D."/>
            <person name="Larimer F."/>
            <person name="Detter C."/>
            <person name="Doggett N."/>
            <person name="Glavina T."/>
            <person name="Hawkins T."/>
            <person name="Richardson P."/>
            <person name="Lucas S."/>
            <person name="Kohara Y."/>
            <person name="Levine M."/>
            <person name="Satoh N."/>
            <person name="Rokhsar D.S."/>
        </authorList>
    </citation>
    <scope>NUCLEOTIDE SEQUENCE [LARGE SCALE GENOMIC DNA]</scope>
</reference>
<evidence type="ECO:0000256" key="6">
    <source>
        <dbReference type="ARBA" id="ARBA00022968"/>
    </source>
</evidence>
<dbReference type="GeneTree" id="ENSGT00930000152528"/>
<dbReference type="Ensembl" id="ENSCINT00000027808.2">
    <property type="protein sequence ID" value="ENSCINP00000027562.2"/>
    <property type="gene ID" value="ENSCING00000015621.2"/>
</dbReference>
<protein>
    <recommendedName>
        <fullName evidence="10">Hexosyltransferase</fullName>
        <ecNumber evidence="10">2.4.1.-</ecNumber>
    </recommendedName>
</protein>
<reference evidence="11" key="2">
    <citation type="submission" date="2025-08" db="UniProtKB">
        <authorList>
            <consortium name="Ensembl"/>
        </authorList>
    </citation>
    <scope>IDENTIFICATION</scope>
</reference>
<proteinExistence type="inferred from homology"/>
<keyword evidence="8 10" id="KW-0333">Golgi apparatus</keyword>
<reference evidence="11" key="3">
    <citation type="submission" date="2025-09" db="UniProtKB">
        <authorList>
            <consortium name="Ensembl"/>
        </authorList>
    </citation>
    <scope>IDENTIFICATION</scope>
</reference>
<sequence length="265" mass="29656">MRYWGNYVRYRTKEAFVVAAVFFSSACLLQMFHVPPLPSNETNGQSHSRIKIRSIDDDVTNDDVILKFEKPVNVADPKPTPVKVRGLQNLPKEFKVDLKEERALFKYCIEPDRVVGTNGLLNARRFQGHTWSGPYMSGAVVYLVASKIQHIDRRSLLRETWGSIRDLEGRKIELVFIIGTNNGRQSGIMTSDIATENSVHNDILQFAGDDNSATNVRLAALQWAGNSLPGDFYVALTDDDVIVNLPYVMDYVTAESPPVVPPASV</sequence>
<dbReference type="HOGENOM" id="CLU_1051817_0_0_1"/>
<organism evidence="11 12">
    <name type="scientific">Ciona intestinalis</name>
    <name type="common">Transparent sea squirt</name>
    <name type="synonym">Ascidia intestinalis</name>
    <dbReference type="NCBI Taxonomy" id="7719"/>
    <lineage>
        <taxon>Eukaryota</taxon>
        <taxon>Metazoa</taxon>
        <taxon>Chordata</taxon>
        <taxon>Tunicata</taxon>
        <taxon>Ascidiacea</taxon>
        <taxon>Phlebobranchia</taxon>
        <taxon>Cionidae</taxon>
        <taxon>Ciona</taxon>
    </lineage>
</organism>
<dbReference type="Proteomes" id="UP000008144">
    <property type="component" value="Unassembled WGS sequence"/>
</dbReference>
<keyword evidence="3 10" id="KW-0328">Glycosyltransferase</keyword>
<keyword evidence="6 10" id="KW-0735">Signal-anchor</keyword>
<evidence type="ECO:0000256" key="1">
    <source>
        <dbReference type="ARBA" id="ARBA00004323"/>
    </source>
</evidence>
<dbReference type="GO" id="GO:0000139">
    <property type="term" value="C:Golgi membrane"/>
    <property type="evidence" value="ECO:0007669"/>
    <property type="project" value="UniProtKB-SubCell"/>
</dbReference>
<dbReference type="GO" id="GO:0016758">
    <property type="term" value="F:hexosyltransferase activity"/>
    <property type="evidence" value="ECO:0007669"/>
    <property type="project" value="InterPro"/>
</dbReference>
<keyword evidence="12" id="KW-1185">Reference proteome</keyword>
<evidence type="ECO:0000256" key="8">
    <source>
        <dbReference type="ARBA" id="ARBA00023034"/>
    </source>
</evidence>
<dbReference type="PROSITE" id="PS51257">
    <property type="entry name" value="PROKAR_LIPOPROTEIN"/>
    <property type="match status" value="1"/>
</dbReference>
<comment type="subcellular location">
    <subcellularLocation>
        <location evidence="1 10">Golgi apparatus membrane</location>
        <topology evidence="1 10">Single-pass type II membrane protein</topology>
    </subcellularLocation>
</comment>
<evidence type="ECO:0000313" key="12">
    <source>
        <dbReference type="Proteomes" id="UP000008144"/>
    </source>
</evidence>
<dbReference type="AlphaFoldDB" id="F6ZJU8"/>
<dbReference type="PANTHER" id="PTHR11214:SF283">
    <property type="entry name" value="N-ACETYLLACTOSAMINIDE BETA-1,3-N-ACETYLGLUCOSAMINYLTRANSFERASE 4-LIKE"/>
    <property type="match status" value="1"/>
</dbReference>
<evidence type="ECO:0000256" key="10">
    <source>
        <dbReference type="RuleBase" id="RU363063"/>
    </source>
</evidence>
<evidence type="ECO:0000256" key="7">
    <source>
        <dbReference type="ARBA" id="ARBA00022989"/>
    </source>
</evidence>
<dbReference type="EC" id="2.4.1.-" evidence="10"/>
<dbReference type="InterPro" id="IPR002659">
    <property type="entry name" value="Glyco_trans_31"/>
</dbReference>
<evidence type="ECO:0000256" key="2">
    <source>
        <dbReference type="ARBA" id="ARBA00008661"/>
    </source>
</evidence>
<evidence type="ECO:0000256" key="5">
    <source>
        <dbReference type="ARBA" id="ARBA00022692"/>
    </source>
</evidence>
<evidence type="ECO:0000256" key="3">
    <source>
        <dbReference type="ARBA" id="ARBA00022676"/>
    </source>
</evidence>
<dbReference type="Pfam" id="PF01762">
    <property type="entry name" value="Galactosyl_T"/>
    <property type="match status" value="1"/>
</dbReference>
<name>F6ZJU8_CIOIN</name>
<evidence type="ECO:0000256" key="4">
    <source>
        <dbReference type="ARBA" id="ARBA00022679"/>
    </source>
</evidence>
<keyword evidence="4" id="KW-0808">Transferase</keyword>